<reference evidence="3 4" key="1">
    <citation type="submission" date="2017-09" db="EMBL/GenBank/DDBJ databases">
        <title>Complete genome sequence of Verrucomicrobial strain HZ-65, isolated from freshwater.</title>
        <authorList>
            <person name="Choi A."/>
        </authorList>
    </citation>
    <scope>NUCLEOTIDE SEQUENCE [LARGE SCALE GENOMIC DNA]</scope>
    <source>
        <strain evidence="3 4">HZ-65</strain>
    </source>
</reference>
<dbReference type="AlphaFoldDB" id="A0A290Q3S3"/>
<accession>A0A290Q3S3</accession>
<feature type="region of interest" description="Disordered" evidence="1">
    <location>
        <begin position="426"/>
        <end position="447"/>
    </location>
</feature>
<dbReference type="RefSeq" id="WP_096054957.1">
    <property type="nucleotide sequence ID" value="NZ_CP023344.1"/>
</dbReference>
<evidence type="ECO:0000313" key="3">
    <source>
        <dbReference type="EMBL" id="ATC63325.1"/>
    </source>
</evidence>
<feature type="chain" id="PRO_5012471137" evidence="2">
    <location>
        <begin position="24"/>
        <end position="503"/>
    </location>
</feature>
<name>A0A290Q3S3_9BACT</name>
<dbReference type="EMBL" id="CP023344">
    <property type="protein sequence ID" value="ATC63325.1"/>
    <property type="molecule type" value="Genomic_DNA"/>
</dbReference>
<evidence type="ECO:0000256" key="1">
    <source>
        <dbReference type="SAM" id="MobiDB-lite"/>
    </source>
</evidence>
<dbReference type="Pfam" id="PF09492">
    <property type="entry name" value="Pec_lyase"/>
    <property type="match status" value="2"/>
</dbReference>
<feature type="signal peptide" evidence="2">
    <location>
        <begin position="1"/>
        <end position="23"/>
    </location>
</feature>
<evidence type="ECO:0000313" key="4">
    <source>
        <dbReference type="Proteomes" id="UP000217265"/>
    </source>
</evidence>
<dbReference type="GO" id="GO:0016829">
    <property type="term" value="F:lyase activity"/>
    <property type="evidence" value="ECO:0007669"/>
    <property type="project" value="UniProtKB-KW"/>
</dbReference>
<organism evidence="3 4">
    <name type="scientific">Nibricoccus aquaticus</name>
    <dbReference type="NCBI Taxonomy" id="2576891"/>
    <lineage>
        <taxon>Bacteria</taxon>
        <taxon>Pseudomonadati</taxon>
        <taxon>Verrucomicrobiota</taxon>
        <taxon>Opitutia</taxon>
        <taxon>Opitutales</taxon>
        <taxon>Opitutaceae</taxon>
        <taxon>Nibricoccus</taxon>
    </lineage>
</organism>
<protein>
    <submittedName>
        <fullName evidence="3">Pectic acid lyase</fullName>
    </submittedName>
</protein>
<dbReference type="OrthoDB" id="9804686at2"/>
<dbReference type="KEGG" id="vbh:CMV30_04795"/>
<dbReference type="Gene3D" id="1.50.10.20">
    <property type="match status" value="1"/>
</dbReference>
<dbReference type="InterPro" id="IPR012669">
    <property type="entry name" value="Pectate_lyase"/>
</dbReference>
<proteinExistence type="predicted"/>
<evidence type="ECO:0000256" key="2">
    <source>
        <dbReference type="SAM" id="SignalP"/>
    </source>
</evidence>
<dbReference type="SUPFAM" id="SSF81853">
    <property type="entry name" value="Family 10 polysaccharide lyase"/>
    <property type="match status" value="1"/>
</dbReference>
<keyword evidence="2" id="KW-0732">Signal</keyword>
<feature type="compositionally biased region" description="Low complexity" evidence="1">
    <location>
        <begin position="431"/>
        <end position="443"/>
    </location>
</feature>
<keyword evidence="3" id="KW-0456">Lyase</keyword>
<dbReference type="Proteomes" id="UP000217265">
    <property type="component" value="Chromosome"/>
</dbReference>
<sequence>MNLFPRSVACILFAAATPALICAADNSDAALRTEALAALNKSARALHAISTEGGYLWRYSPDLKIRGGEGPATATQIWVQPPGTPAVGHSFLRVYAVTRDPFYLSAARDTALALVRGQLESGGWDYKIEFDPAKRAEWRYREANSKRGNNSSTYDDNNTQSALRFLLAYLDTAKSSPDPRDAQIRECLDHGLKKLLEAQYPNGAWPQRWDGHPHDPAKYPVKPASIPTDYAREQPNGSYYGHYTFNDNSHRDLTVTLIDAWHRTGNETYRDAARRAADYLILAQLPQPQPLWAQQYDENLQPAWARAFEPPSITTSESAGVIRLLVDLYLEFGDEKYLKPIPPAIAWLRSHEIAPGRWARLYELGTDKPIYGDRDKKIHYTLAEISEERRHGYGWQGGFGVTDAIAYYTRVTTTGRDAWLAKNPSPFVTKSTSTRPTPRSTSTAKKAAPEIRRLLASLNPAGFWLTTRPAKLIDPAQTEWIETELFIRNTALLCAYLDATSAP</sequence>
<gene>
    <name evidence="3" type="ORF">CMV30_04795</name>
</gene>
<keyword evidence="4" id="KW-1185">Reference proteome</keyword>